<proteinExistence type="predicted"/>
<organism evidence="1 2">
    <name type="scientific">Zhongshania borealis</name>
    <dbReference type="NCBI Taxonomy" id="889488"/>
    <lineage>
        <taxon>Bacteria</taxon>
        <taxon>Pseudomonadati</taxon>
        <taxon>Pseudomonadota</taxon>
        <taxon>Gammaproteobacteria</taxon>
        <taxon>Cellvibrionales</taxon>
        <taxon>Spongiibacteraceae</taxon>
        <taxon>Zhongshania</taxon>
    </lineage>
</organism>
<sequence length="351" mass="40390">MIKKMIAKLFTVRRLLLIVAPLVIVVCFWLSSPWQLPERAVAGQKQAQFNGFRGQEARESTVGAEKPQLAEFDEAEFLSKLEQKFAGVIEVKHAQIRMLEQLISYLKSRYPDDWESRVEAMLLQMYPELAGELLAKYQAWSNYNAWLITERDTLRAMSPTERRDALWAKRFDAFGGDAELIWAAELRNRKIEDALIAVEEMAGSRPEEKLTYFVESVRGALGDKAEPRLTARRTELMDRFLRLDSVQQALRGMPESARLTSLREIRSGLGMDAEAIERWTALDQRRDRVWAAGSEYMQQRQSILAEYSGSEQVRLMASLRAALFPEQSAVIQREEESGFFRFAGERRIGRE</sequence>
<name>A0ABP7WWZ8_9GAMM</name>
<keyword evidence="2" id="KW-1185">Reference proteome</keyword>
<evidence type="ECO:0000313" key="2">
    <source>
        <dbReference type="Proteomes" id="UP001500392"/>
    </source>
</evidence>
<comment type="caution">
    <text evidence="1">The sequence shown here is derived from an EMBL/GenBank/DDBJ whole genome shotgun (WGS) entry which is preliminary data.</text>
</comment>
<evidence type="ECO:0008006" key="3">
    <source>
        <dbReference type="Google" id="ProtNLM"/>
    </source>
</evidence>
<protein>
    <recommendedName>
        <fullName evidence="3">Lipase helper protein</fullName>
    </recommendedName>
</protein>
<dbReference type="Proteomes" id="UP001500392">
    <property type="component" value="Unassembled WGS sequence"/>
</dbReference>
<dbReference type="SUPFAM" id="SSF158855">
    <property type="entry name" value="Lipase chaperone-like"/>
    <property type="match status" value="1"/>
</dbReference>
<accession>A0ABP7WWZ8</accession>
<dbReference type="EMBL" id="BAABDM010000004">
    <property type="protein sequence ID" value="GAA4098450.1"/>
    <property type="molecule type" value="Genomic_DNA"/>
</dbReference>
<dbReference type="RefSeq" id="WP_344936305.1">
    <property type="nucleotide sequence ID" value="NZ_BAABDM010000004.1"/>
</dbReference>
<evidence type="ECO:0000313" key="1">
    <source>
        <dbReference type="EMBL" id="GAA4098450.1"/>
    </source>
</evidence>
<gene>
    <name evidence="1" type="ORF">GCM10022414_24240</name>
</gene>
<reference evidence="2" key="1">
    <citation type="journal article" date="2019" name="Int. J. Syst. Evol. Microbiol.">
        <title>The Global Catalogue of Microorganisms (GCM) 10K type strain sequencing project: providing services to taxonomists for standard genome sequencing and annotation.</title>
        <authorList>
            <consortium name="The Broad Institute Genomics Platform"/>
            <consortium name="The Broad Institute Genome Sequencing Center for Infectious Disease"/>
            <person name="Wu L."/>
            <person name="Ma J."/>
        </authorList>
    </citation>
    <scope>NUCLEOTIDE SEQUENCE [LARGE SCALE GENOMIC DNA]</scope>
    <source>
        <strain evidence="2">JCM 17304</strain>
    </source>
</reference>